<dbReference type="EMBL" id="AAOW01000019">
    <property type="protein sequence ID" value="EAR60364.1"/>
    <property type="molecule type" value="Genomic_DNA"/>
</dbReference>
<evidence type="ECO:0000256" key="6">
    <source>
        <dbReference type="PIRNR" id="PIRNR005651"/>
    </source>
</evidence>
<feature type="domain" description="Band 7" evidence="7">
    <location>
        <begin position="21"/>
        <end position="185"/>
    </location>
</feature>
<dbReference type="InterPro" id="IPR036013">
    <property type="entry name" value="Band_7/SPFH_dom_sf"/>
</dbReference>
<comment type="similarity">
    <text evidence="2 6">Belongs to the band 7/mec-2 family. HflC subfamily.</text>
</comment>
<dbReference type="GO" id="GO:0016020">
    <property type="term" value="C:membrane"/>
    <property type="evidence" value="ECO:0007669"/>
    <property type="project" value="UniProtKB-SubCell"/>
</dbReference>
<reference evidence="8 9" key="1">
    <citation type="submission" date="2006-02" db="EMBL/GenBank/DDBJ databases">
        <authorList>
            <person name="Pinhassi J."/>
            <person name="Pedros-Alio C."/>
            <person name="Ferriera S."/>
            <person name="Johnson J."/>
            <person name="Kravitz S."/>
            <person name="Halpern A."/>
            <person name="Remington K."/>
            <person name="Beeson K."/>
            <person name="Tran B."/>
            <person name="Rogers Y.-H."/>
            <person name="Friedman R."/>
            <person name="Venter J.C."/>
        </authorList>
    </citation>
    <scope>NUCLEOTIDE SEQUENCE [LARGE SCALE GENOMIC DNA]</scope>
    <source>
        <strain evidence="8 9">MED92</strain>
    </source>
</reference>
<name>A0A7U8C5N4_NEPCE</name>
<dbReference type="GO" id="GO:0008233">
    <property type="term" value="F:peptidase activity"/>
    <property type="evidence" value="ECO:0007669"/>
    <property type="project" value="UniProtKB-KW"/>
</dbReference>
<proteinExistence type="inferred from homology"/>
<evidence type="ECO:0000256" key="3">
    <source>
        <dbReference type="ARBA" id="ARBA00022692"/>
    </source>
</evidence>
<dbReference type="SMART" id="SM00244">
    <property type="entry name" value="PHB"/>
    <property type="match status" value="1"/>
</dbReference>
<dbReference type="PIRSF" id="PIRSF005651">
    <property type="entry name" value="HflC"/>
    <property type="match status" value="1"/>
</dbReference>
<evidence type="ECO:0000313" key="9">
    <source>
        <dbReference type="Proteomes" id="UP000002171"/>
    </source>
</evidence>
<dbReference type="CDD" id="cd03405">
    <property type="entry name" value="SPFH_HflC"/>
    <property type="match status" value="1"/>
</dbReference>
<gene>
    <name evidence="8" type="ORF">MED92_00500</name>
</gene>
<keyword evidence="3" id="KW-0812">Transmembrane</keyword>
<dbReference type="InterPro" id="IPR010200">
    <property type="entry name" value="HflC"/>
</dbReference>
<protein>
    <recommendedName>
        <fullName evidence="6">Protein HflC</fullName>
    </recommendedName>
</protein>
<comment type="subcellular location">
    <subcellularLocation>
        <location evidence="1">Membrane</location>
        <topology evidence="1">Single-pass membrane protein</topology>
    </subcellularLocation>
</comment>
<sequence>MQSKSLPLIIIVALLILVGQSSLYIVKETERAVLLKFGEVADADVAPGLHFKIPVVNKVRKFDSRILTLDARPQAYLTLEKKRLIVDSFVKWRVADVQKYYTATSGDEFKAAQLLSDRVDTGLRNQFGERTVTEVVSGEREELMAVLTKKLSEIAIKELGVEVVDVRVKRIDLPQEVSESVYNRMRTEREREARELRSRGNELAEGIRADADRQKTVIVAEAYRESEEIRGEGDAVAAKNYADAYTGDPEFYSFYRSLQAYRESFGGTGDVLVLKPDSDFFKYLDKNAAQ</sequence>
<dbReference type="Proteomes" id="UP000002171">
    <property type="component" value="Unassembled WGS sequence"/>
</dbReference>
<dbReference type="InterPro" id="IPR001972">
    <property type="entry name" value="Stomatin_HflK_fam"/>
</dbReference>
<dbReference type="InterPro" id="IPR001107">
    <property type="entry name" value="Band_7"/>
</dbReference>
<keyword evidence="8" id="KW-0378">Hydrolase</keyword>
<dbReference type="AlphaFoldDB" id="A0A7U8C5N4"/>
<dbReference type="GO" id="GO:0006508">
    <property type="term" value="P:proteolysis"/>
    <property type="evidence" value="ECO:0007669"/>
    <property type="project" value="UniProtKB-KW"/>
</dbReference>
<dbReference type="NCBIfam" id="TIGR01932">
    <property type="entry name" value="hflC"/>
    <property type="match status" value="1"/>
</dbReference>
<dbReference type="Pfam" id="PF01145">
    <property type="entry name" value="Band_7"/>
    <property type="match status" value="1"/>
</dbReference>
<dbReference type="RefSeq" id="WP_007022972.1">
    <property type="nucleotide sequence ID" value="NZ_CH724128.1"/>
</dbReference>
<evidence type="ECO:0000256" key="4">
    <source>
        <dbReference type="ARBA" id="ARBA00022989"/>
    </source>
</evidence>
<evidence type="ECO:0000256" key="5">
    <source>
        <dbReference type="ARBA" id="ARBA00023136"/>
    </source>
</evidence>
<dbReference type="OrthoDB" id="9812991at2"/>
<dbReference type="Gene3D" id="3.30.479.30">
    <property type="entry name" value="Band 7 domain"/>
    <property type="match status" value="1"/>
</dbReference>
<evidence type="ECO:0000256" key="2">
    <source>
        <dbReference type="ARBA" id="ARBA00007862"/>
    </source>
</evidence>
<dbReference type="SUPFAM" id="SSF117892">
    <property type="entry name" value="Band 7/SPFH domain"/>
    <property type="match status" value="1"/>
</dbReference>
<accession>A0A7U8C5N4</accession>
<organism evidence="8 9">
    <name type="scientific">Neptuniibacter caesariensis</name>
    <dbReference type="NCBI Taxonomy" id="207954"/>
    <lineage>
        <taxon>Bacteria</taxon>
        <taxon>Pseudomonadati</taxon>
        <taxon>Pseudomonadota</taxon>
        <taxon>Gammaproteobacteria</taxon>
        <taxon>Oceanospirillales</taxon>
        <taxon>Oceanospirillaceae</taxon>
        <taxon>Neptuniibacter</taxon>
    </lineage>
</organism>
<comment type="function">
    <text evidence="6">HflC and HflK could regulate a protease.</text>
</comment>
<keyword evidence="4" id="KW-1133">Transmembrane helix</keyword>
<evidence type="ECO:0000259" key="7">
    <source>
        <dbReference type="SMART" id="SM00244"/>
    </source>
</evidence>
<keyword evidence="8" id="KW-0645">Protease</keyword>
<keyword evidence="9" id="KW-1185">Reference proteome</keyword>
<keyword evidence="5" id="KW-0472">Membrane</keyword>
<dbReference type="PRINTS" id="PR00721">
    <property type="entry name" value="STOMATIN"/>
</dbReference>
<dbReference type="PANTHER" id="PTHR42911">
    <property type="entry name" value="MODULATOR OF FTSH PROTEASE HFLC"/>
    <property type="match status" value="1"/>
</dbReference>
<evidence type="ECO:0000256" key="1">
    <source>
        <dbReference type="ARBA" id="ARBA00004167"/>
    </source>
</evidence>
<dbReference type="PANTHER" id="PTHR42911:SF1">
    <property type="entry name" value="MODULATOR OF FTSH PROTEASE HFLC"/>
    <property type="match status" value="1"/>
</dbReference>
<evidence type="ECO:0000313" key="8">
    <source>
        <dbReference type="EMBL" id="EAR60364.1"/>
    </source>
</evidence>
<comment type="caution">
    <text evidence="8">The sequence shown here is derived from an EMBL/GenBank/DDBJ whole genome shotgun (WGS) entry which is preliminary data.</text>
</comment>